<evidence type="ECO:0000313" key="6">
    <source>
        <dbReference type="Proteomes" id="UP000323594"/>
    </source>
</evidence>
<sequence>MTKNEIIAFFKSHTAYKKFCTDCAKKYKSYGSLTGIISLEKYTDDEIAELSSFLGIADYQLQKRKQLSIKRWLSQYAKSSFASIPFEEIISEVTGAPLYSNEAIRSFEQQKEKTFVGFIAAQYPALNTFIKDSPLPRELYLAYHKHELKEQELECLNSALEFLPYKKKQYAYLPVFSNQITGNPHSFDRGSLLGQWFVRLLFFDYERAKTAAPVALSKAEKEHRVLQHYGILFDDIFNFVTVNGMYGFANEKLHPVWKAACETCTVWNVPLKHIVEMDRIEPAFGNRFWIVENSSLYSLLISAFPTLPAVCSHGQFKQSFWQLMEKVPASITAFYTGDFDPEGLIMADTVKRRYPTIIDLHFMSAAYYALSKPAEKIESQRLKKLDRMQTPMLQEAAAQMRKQERSGYQEALFDEYCNYLHHEKLVKGC</sequence>
<reference evidence="3" key="1">
    <citation type="submission" date="2015-01" db="EMBL/GenBank/DDBJ databases">
        <authorList>
            <person name="Xiang T."/>
            <person name="Song Y."/>
            <person name="Huang L."/>
            <person name="Wang B."/>
            <person name="Wu P."/>
        </authorList>
    </citation>
    <scope>NUCLEOTIDE SEQUENCE [LARGE SCALE GENOMIC DNA]</scope>
    <source>
        <strain evidence="3">V1</strain>
    </source>
</reference>
<dbReference type="Proteomes" id="UP000323594">
    <property type="component" value="Chromosome"/>
</dbReference>
<dbReference type="AlphaFoldDB" id="A0A0B7GWP6"/>
<evidence type="ECO:0000259" key="1">
    <source>
        <dbReference type="Pfam" id="PF09664"/>
    </source>
</evidence>
<dbReference type="Pfam" id="PF11796">
    <property type="entry name" value="DUF3323"/>
    <property type="match status" value="1"/>
</dbReference>
<reference evidence="4 6" key="3">
    <citation type="submission" date="2019-08" db="EMBL/GenBank/DDBJ databases">
        <authorList>
            <person name="Kuhnert P."/>
        </authorList>
    </citation>
    <scope>NUCLEOTIDE SEQUENCE [LARGE SCALE GENOMIC DNA]</scope>
    <source>
        <strain evidence="4 6">B36.5</strain>
    </source>
</reference>
<dbReference type="InterPro" id="IPR024465">
    <property type="entry name" value="DUF2399"/>
</dbReference>
<dbReference type="OrthoDB" id="1661308at2"/>
<dbReference type="EMBL" id="CP042817">
    <property type="protein sequence ID" value="QEJ99061.1"/>
    <property type="molecule type" value="Genomic_DNA"/>
</dbReference>
<feature type="domain" description="DUF2399" evidence="1">
    <location>
        <begin position="268"/>
        <end position="415"/>
    </location>
</feature>
<feature type="domain" description="Conserved hypothetical protein CHP02679 N terminus" evidence="2">
    <location>
        <begin position="33"/>
        <end position="245"/>
    </location>
</feature>
<proteinExistence type="predicted"/>
<organism evidence="3 5">
    <name type="scientific">Treponema phagedenis</name>
    <dbReference type="NCBI Taxonomy" id="162"/>
    <lineage>
        <taxon>Bacteria</taxon>
        <taxon>Pseudomonadati</taxon>
        <taxon>Spirochaetota</taxon>
        <taxon>Spirochaetia</taxon>
        <taxon>Spirochaetales</taxon>
        <taxon>Treponemataceae</taxon>
        <taxon>Treponema</taxon>
    </lineage>
</organism>
<accession>A0A0B7GWP6</accession>
<dbReference type="GeneID" id="57752283"/>
<evidence type="ECO:0000259" key="2">
    <source>
        <dbReference type="Pfam" id="PF11796"/>
    </source>
</evidence>
<gene>
    <name evidence="4" type="ORF">FUT82_14380</name>
    <name evidence="3" type="ORF">TPHV1_510015</name>
</gene>
<protein>
    <submittedName>
        <fullName evidence="4">DUF2399 domain-containing protein</fullName>
    </submittedName>
</protein>
<evidence type="ECO:0000313" key="5">
    <source>
        <dbReference type="Proteomes" id="UP000042527"/>
    </source>
</evidence>
<evidence type="ECO:0000313" key="3">
    <source>
        <dbReference type="EMBL" id="CEM62948.1"/>
    </source>
</evidence>
<dbReference type="RefSeq" id="WP_024752159.1">
    <property type="nucleotide sequence ID" value="NZ_CDNC01000047.1"/>
</dbReference>
<keyword evidence="5" id="KW-1185">Reference proteome</keyword>
<name>A0A0B7GWP6_TREPH</name>
<dbReference type="InterPro" id="IPR024466">
    <property type="entry name" value="CHP02679_N"/>
</dbReference>
<dbReference type="EMBL" id="CDNC01000047">
    <property type="protein sequence ID" value="CEM62948.1"/>
    <property type="molecule type" value="Genomic_DNA"/>
</dbReference>
<dbReference type="Proteomes" id="UP000042527">
    <property type="component" value="Unassembled WGS sequence"/>
</dbReference>
<reference evidence="5" key="2">
    <citation type="submission" date="2015-01" db="EMBL/GenBank/DDBJ databases">
        <authorList>
            <person name="Manzoor Shahid"/>
            <person name="Zubair Saima"/>
        </authorList>
    </citation>
    <scope>NUCLEOTIDE SEQUENCE [LARGE SCALE GENOMIC DNA]</scope>
    <source>
        <strain evidence="5">V1</strain>
    </source>
</reference>
<evidence type="ECO:0000313" key="4">
    <source>
        <dbReference type="EMBL" id="QEJ99061.1"/>
    </source>
</evidence>
<dbReference type="Pfam" id="PF09664">
    <property type="entry name" value="DUF2399"/>
    <property type="match status" value="1"/>
</dbReference>